<keyword evidence="2" id="KW-1185">Reference proteome</keyword>
<dbReference type="CDD" id="cd05560">
    <property type="entry name" value="Xcc1710_like"/>
    <property type="match status" value="1"/>
</dbReference>
<gene>
    <name evidence="1" type="ORF">P873_06425</name>
</gene>
<evidence type="ECO:0008006" key="3">
    <source>
        <dbReference type="Google" id="ProtNLM"/>
    </source>
</evidence>
<proteinExistence type="predicted"/>
<organism evidence="1 2">
    <name type="scientific">Arenimonas composti TR7-09 = DSM 18010</name>
    <dbReference type="NCBI Taxonomy" id="1121013"/>
    <lineage>
        <taxon>Bacteria</taxon>
        <taxon>Pseudomonadati</taxon>
        <taxon>Pseudomonadota</taxon>
        <taxon>Gammaproteobacteria</taxon>
        <taxon>Lysobacterales</taxon>
        <taxon>Lysobacteraceae</taxon>
        <taxon>Arenimonas</taxon>
    </lineage>
</organism>
<evidence type="ECO:0000313" key="2">
    <source>
        <dbReference type="Proteomes" id="UP000029391"/>
    </source>
</evidence>
<dbReference type="Proteomes" id="UP000029391">
    <property type="component" value="Unassembled WGS sequence"/>
</dbReference>
<dbReference type="EMBL" id="AWXU01000020">
    <property type="protein sequence ID" value="KFN50307.1"/>
    <property type="molecule type" value="Genomic_DNA"/>
</dbReference>
<protein>
    <recommendedName>
        <fullName evidence="3">Mth938-like domain-containing protein</fullName>
    </recommendedName>
</protein>
<evidence type="ECO:0000313" key="1">
    <source>
        <dbReference type="EMBL" id="KFN50307.1"/>
    </source>
</evidence>
<dbReference type="eggNOG" id="COG3737">
    <property type="taxonomic scope" value="Bacteria"/>
</dbReference>
<dbReference type="PANTHER" id="PTHR21192:SF2">
    <property type="entry name" value="NADH DEHYDROGENASE [UBIQUINONE] 1 ALPHA SUBCOMPLEX ASSEMBLY FACTOR 3"/>
    <property type="match status" value="1"/>
</dbReference>
<dbReference type="InterPro" id="IPR036748">
    <property type="entry name" value="MTH938-like_sf"/>
</dbReference>
<dbReference type="OrthoDB" id="9800373at2"/>
<dbReference type="AlphaFoldDB" id="A0A091BFH4"/>
<sequence>MQLVQDNPDFRYVLRGADGAAVRVNERTLTRSFLLAPDRLVEDWRPRTVVELDPADFEPVLALAPELVLLGTGATHRFPGAAAMAALLTRGIGLEAMDNAAAARTFNVLAGEGRRVVVAFLLDADAGS</sequence>
<dbReference type="PANTHER" id="PTHR21192">
    <property type="entry name" value="NUCLEAR PROTEIN E3-3"/>
    <property type="match status" value="1"/>
</dbReference>
<reference evidence="1 2" key="1">
    <citation type="submission" date="2013-09" db="EMBL/GenBank/DDBJ databases">
        <title>Genome sequencing of Arenimonas composti.</title>
        <authorList>
            <person name="Chen F."/>
            <person name="Wang G."/>
        </authorList>
    </citation>
    <scope>NUCLEOTIDE SEQUENCE [LARGE SCALE GENOMIC DNA]</scope>
    <source>
        <strain evidence="1 2">TR7-09</strain>
    </source>
</reference>
<accession>A0A091BFH4</accession>
<dbReference type="SUPFAM" id="SSF64076">
    <property type="entry name" value="MTH938-like"/>
    <property type="match status" value="1"/>
</dbReference>
<dbReference type="STRING" id="1121013.GCA_000426365_01980"/>
<name>A0A091BFH4_9GAMM</name>
<dbReference type="InterPro" id="IPR007523">
    <property type="entry name" value="NDUFAF3/AAMDC"/>
</dbReference>
<dbReference type="Gene3D" id="3.40.1230.10">
    <property type="entry name" value="MTH938-like"/>
    <property type="match status" value="1"/>
</dbReference>
<dbReference type="RefSeq" id="WP_026817813.1">
    <property type="nucleotide sequence ID" value="NZ_AWXU01000020.1"/>
</dbReference>
<comment type="caution">
    <text evidence="1">The sequence shown here is derived from an EMBL/GenBank/DDBJ whole genome shotgun (WGS) entry which is preliminary data.</text>
</comment>
<dbReference type="Pfam" id="PF04430">
    <property type="entry name" value="DUF498"/>
    <property type="match status" value="1"/>
</dbReference>